<evidence type="ECO:0000256" key="10">
    <source>
        <dbReference type="ARBA" id="ARBA00078183"/>
    </source>
</evidence>
<name>A0ABD0XWB2_9HEMI</name>
<dbReference type="InterPro" id="IPR015797">
    <property type="entry name" value="NUDIX_hydrolase-like_dom_sf"/>
</dbReference>
<dbReference type="Pfam" id="PF05026">
    <property type="entry name" value="DCP2"/>
    <property type="match status" value="1"/>
</dbReference>
<keyword evidence="6" id="KW-0378">Hydrolase</keyword>
<evidence type="ECO:0000256" key="8">
    <source>
        <dbReference type="ARBA" id="ARBA00023211"/>
    </source>
</evidence>
<evidence type="ECO:0000313" key="13">
    <source>
        <dbReference type="Proteomes" id="UP001558652"/>
    </source>
</evidence>
<proteinExistence type="inferred from homology"/>
<dbReference type="InterPro" id="IPR020084">
    <property type="entry name" value="NUDIX_hydrolase_CS"/>
</dbReference>
<dbReference type="SMART" id="SM01125">
    <property type="entry name" value="DCP2"/>
    <property type="match status" value="1"/>
</dbReference>
<dbReference type="GO" id="GO:0003723">
    <property type="term" value="F:RNA binding"/>
    <property type="evidence" value="ECO:0007669"/>
    <property type="project" value="UniProtKB-KW"/>
</dbReference>
<keyword evidence="5" id="KW-0479">Metal-binding</keyword>
<dbReference type="GO" id="GO:0046872">
    <property type="term" value="F:metal ion binding"/>
    <property type="evidence" value="ECO:0007669"/>
    <property type="project" value="UniProtKB-KW"/>
</dbReference>
<evidence type="ECO:0000256" key="1">
    <source>
        <dbReference type="ARBA" id="ARBA00001936"/>
    </source>
</evidence>
<sequence>SRFIINIPETERKDLVRVLFQIELAHWFYLDFYCKSGRPFIKSCGFREFAFSLFKHIPFLAPYVNDLNSIIEEWRDYKSSVPTYGAIIMDEDLTHVLLVQSYWSRTSWGFPKGKINKDEPPCHCAIREVFEETGFNIAPNLDPEEFIETTIHDQIVRLYIIPGVNRNTRFHPRTRNEIRAVSWFLLSDLPVSRKDSSYKYKTGLNNNAFFMVMPFLRYLYYTVLNMLFRLF</sequence>
<dbReference type="Gene3D" id="1.10.10.1050">
    <property type="entry name" value="Dcp2, box A domain"/>
    <property type="match status" value="1"/>
</dbReference>
<comment type="subcellular location">
    <subcellularLocation>
        <location evidence="2">Cytoplasm</location>
    </subcellularLocation>
</comment>
<dbReference type="PROSITE" id="PS51462">
    <property type="entry name" value="NUDIX"/>
    <property type="match status" value="1"/>
</dbReference>
<dbReference type="SUPFAM" id="SSF140586">
    <property type="entry name" value="Dcp2 domain-like"/>
    <property type="match status" value="1"/>
</dbReference>
<evidence type="ECO:0000256" key="5">
    <source>
        <dbReference type="ARBA" id="ARBA00022723"/>
    </source>
</evidence>
<protein>
    <recommendedName>
        <fullName evidence="10">mRNA-decapping enzyme 2</fullName>
    </recommendedName>
</protein>
<comment type="catalytic activity">
    <reaction evidence="9">
        <text>a 5'-end (N(7)-methyl 5'-triphosphoguanosine)-ribonucleoside in mRNA + H2O = N(7)-methyl-GDP + a 5'-end phospho-ribonucleoside in mRNA + 2 H(+)</text>
        <dbReference type="Rhea" id="RHEA:67484"/>
        <dbReference type="Rhea" id="RHEA-COMP:15692"/>
        <dbReference type="Rhea" id="RHEA-COMP:17167"/>
        <dbReference type="ChEBI" id="CHEBI:15377"/>
        <dbReference type="ChEBI" id="CHEBI:15378"/>
        <dbReference type="ChEBI" id="CHEBI:63714"/>
        <dbReference type="ChEBI" id="CHEBI:138282"/>
        <dbReference type="ChEBI" id="CHEBI:156461"/>
        <dbReference type="EC" id="3.6.1.62"/>
    </reaction>
    <physiologicalReaction direction="left-to-right" evidence="9">
        <dbReference type="Rhea" id="RHEA:67485"/>
    </physiologicalReaction>
</comment>
<evidence type="ECO:0000256" key="3">
    <source>
        <dbReference type="ARBA" id="ARBA00005279"/>
    </source>
</evidence>
<comment type="similarity">
    <text evidence="3">Belongs to the Nudix hydrolase family. DCP2 subfamily.</text>
</comment>
<evidence type="ECO:0000256" key="2">
    <source>
        <dbReference type="ARBA" id="ARBA00004496"/>
    </source>
</evidence>
<evidence type="ECO:0000259" key="11">
    <source>
        <dbReference type="PROSITE" id="PS51462"/>
    </source>
</evidence>
<comment type="caution">
    <text evidence="12">The sequence shown here is derived from an EMBL/GenBank/DDBJ whole genome shotgun (WGS) entry which is preliminary data.</text>
</comment>
<keyword evidence="8" id="KW-0464">Manganese</keyword>
<evidence type="ECO:0000313" key="12">
    <source>
        <dbReference type="EMBL" id="KAL1114900.1"/>
    </source>
</evidence>
<dbReference type="FunFam" id="3.90.79.10:FF:000003">
    <property type="entry name" value="M7GpppN-mRNA hydrolase isoform 2"/>
    <property type="match status" value="1"/>
</dbReference>
<dbReference type="EMBL" id="JBFDAA010000021">
    <property type="protein sequence ID" value="KAL1114900.1"/>
    <property type="molecule type" value="Genomic_DNA"/>
</dbReference>
<dbReference type="Proteomes" id="UP001558652">
    <property type="component" value="Unassembled WGS sequence"/>
</dbReference>
<dbReference type="PANTHER" id="PTHR23114:SF17">
    <property type="entry name" value="M7GPPPN-MRNA HYDROLASE"/>
    <property type="match status" value="1"/>
</dbReference>
<organism evidence="12 13">
    <name type="scientific">Ranatra chinensis</name>
    <dbReference type="NCBI Taxonomy" id="642074"/>
    <lineage>
        <taxon>Eukaryota</taxon>
        <taxon>Metazoa</taxon>
        <taxon>Ecdysozoa</taxon>
        <taxon>Arthropoda</taxon>
        <taxon>Hexapoda</taxon>
        <taxon>Insecta</taxon>
        <taxon>Pterygota</taxon>
        <taxon>Neoptera</taxon>
        <taxon>Paraneoptera</taxon>
        <taxon>Hemiptera</taxon>
        <taxon>Heteroptera</taxon>
        <taxon>Panheteroptera</taxon>
        <taxon>Nepomorpha</taxon>
        <taxon>Nepidae</taxon>
        <taxon>Ranatrinae</taxon>
        <taxon>Ranatra</taxon>
    </lineage>
</organism>
<gene>
    <name evidence="12" type="ORF">AAG570_007724</name>
</gene>
<dbReference type="Gene3D" id="3.90.79.10">
    <property type="entry name" value="Nucleoside Triphosphate Pyrophosphohydrolase"/>
    <property type="match status" value="1"/>
</dbReference>
<dbReference type="GO" id="GO:0005737">
    <property type="term" value="C:cytoplasm"/>
    <property type="evidence" value="ECO:0007669"/>
    <property type="project" value="UniProtKB-SubCell"/>
</dbReference>
<accession>A0ABD0XWB2</accession>
<keyword evidence="7" id="KW-0694">RNA-binding</keyword>
<keyword evidence="13" id="KW-1185">Reference proteome</keyword>
<dbReference type="SUPFAM" id="SSF55811">
    <property type="entry name" value="Nudix"/>
    <property type="match status" value="1"/>
</dbReference>
<evidence type="ECO:0000256" key="4">
    <source>
        <dbReference type="ARBA" id="ARBA00022490"/>
    </source>
</evidence>
<dbReference type="GO" id="GO:0016071">
    <property type="term" value="P:mRNA metabolic process"/>
    <property type="evidence" value="ECO:0007669"/>
    <property type="project" value="UniProtKB-ARBA"/>
</dbReference>
<dbReference type="InterPro" id="IPR044099">
    <property type="entry name" value="Dcp2_NUDIX"/>
</dbReference>
<dbReference type="InterPro" id="IPR036189">
    <property type="entry name" value="DCP2_BoxA_sf"/>
</dbReference>
<dbReference type="GO" id="GO:0140933">
    <property type="term" value="F:5'-(N(7)-methylguanosine 5'-triphospho)-[mRNA] hydrolase activity"/>
    <property type="evidence" value="ECO:0007669"/>
    <property type="project" value="UniProtKB-EC"/>
</dbReference>
<dbReference type="CDD" id="cd03672">
    <property type="entry name" value="NUDIX_Dcp2p_Nudt20"/>
    <property type="match status" value="1"/>
</dbReference>
<evidence type="ECO:0000256" key="7">
    <source>
        <dbReference type="ARBA" id="ARBA00022884"/>
    </source>
</evidence>
<dbReference type="Pfam" id="PF00293">
    <property type="entry name" value="NUDIX"/>
    <property type="match status" value="1"/>
</dbReference>
<evidence type="ECO:0000256" key="9">
    <source>
        <dbReference type="ARBA" id="ARBA00047661"/>
    </source>
</evidence>
<keyword evidence="4" id="KW-0963">Cytoplasm</keyword>
<comment type="cofactor">
    <cofactor evidence="1">
        <name>Mn(2+)</name>
        <dbReference type="ChEBI" id="CHEBI:29035"/>
    </cofactor>
</comment>
<feature type="domain" description="Nudix hydrolase" evidence="11">
    <location>
        <begin position="79"/>
        <end position="208"/>
    </location>
</feature>
<dbReference type="AlphaFoldDB" id="A0ABD0XWB2"/>
<evidence type="ECO:0000256" key="6">
    <source>
        <dbReference type="ARBA" id="ARBA00022801"/>
    </source>
</evidence>
<feature type="non-terminal residue" evidence="12">
    <location>
        <position position="1"/>
    </location>
</feature>
<dbReference type="InterPro" id="IPR007722">
    <property type="entry name" value="DCP2_BoxA"/>
</dbReference>
<reference evidence="12 13" key="1">
    <citation type="submission" date="2024-07" db="EMBL/GenBank/DDBJ databases">
        <title>Chromosome-level genome assembly of the water stick insect Ranatra chinensis (Heteroptera: Nepidae).</title>
        <authorList>
            <person name="Liu X."/>
        </authorList>
    </citation>
    <scope>NUCLEOTIDE SEQUENCE [LARGE SCALE GENOMIC DNA]</scope>
    <source>
        <strain evidence="12">Cailab_2021Rc</strain>
        <tissue evidence="12">Muscle</tissue>
    </source>
</reference>
<dbReference type="InterPro" id="IPR000086">
    <property type="entry name" value="NUDIX_hydrolase_dom"/>
</dbReference>
<dbReference type="PANTHER" id="PTHR23114">
    <property type="entry name" value="M7GPPPN-MRNA HYDROLASE"/>
    <property type="match status" value="1"/>
</dbReference>
<dbReference type="PROSITE" id="PS00893">
    <property type="entry name" value="NUDIX_BOX"/>
    <property type="match status" value="1"/>
</dbReference>